<evidence type="ECO:0000256" key="6">
    <source>
        <dbReference type="ARBA" id="ARBA00022771"/>
    </source>
</evidence>
<keyword evidence="8 11" id="KW-0862">Zinc</keyword>
<dbReference type="Gene3D" id="3.30.40.10">
    <property type="entry name" value="Zinc/RING finger domain, C3HC4 (zinc finger)"/>
    <property type="match status" value="1"/>
</dbReference>
<evidence type="ECO:0000256" key="1">
    <source>
        <dbReference type="ARBA" id="ARBA00000900"/>
    </source>
</evidence>
<dbReference type="FunFam" id="3.30.40.10:FF:000365">
    <property type="entry name" value="Zinc finger family protein"/>
    <property type="match status" value="1"/>
</dbReference>
<feature type="compositionally biased region" description="Polar residues" evidence="12">
    <location>
        <begin position="395"/>
        <end position="412"/>
    </location>
</feature>
<evidence type="ECO:0000313" key="14">
    <source>
        <dbReference type="EMBL" id="JAD62359.1"/>
    </source>
</evidence>
<dbReference type="EC" id="2.3.2.27" evidence="11"/>
<dbReference type="PROSITE" id="PS50089">
    <property type="entry name" value="ZF_RING_2"/>
    <property type="match status" value="1"/>
</dbReference>
<evidence type="ECO:0000256" key="4">
    <source>
        <dbReference type="ARBA" id="ARBA00022679"/>
    </source>
</evidence>
<feature type="compositionally biased region" description="Low complexity" evidence="12">
    <location>
        <begin position="44"/>
        <end position="56"/>
    </location>
</feature>
<comment type="subcellular location">
    <subcellularLocation>
        <location evidence="2">Endomembrane system</location>
    </subcellularLocation>
    <subcellularLocation>
        <location evidence="11">Endoplasmic reticulum membrane</location>
        <topology evidence="11">Single-pass type IV membrane protein</topology>
    </subcellularLocation>
</comment>
<dbReference type="InterPro" id="IPR017907">
    <property type="entry name" value="Znf_RING_CS"/>
</dbReference>
<dbReference type="GO" id="GO:0006511">
    <property type="term" value="P:ubiquitin-dependent protein catabolic process"/>
    <property type="evidence" value="ECO:0007669"/>
    <property type="project" value="UniProtKB-UniRule"/>
</dbReference>
<dbReference type="SMART" id="SM00184">
    <property type="entry name" value="RING"/>
    <property type="match status" value="1"/>
</dbReference>
<dbReference type="EMBL" id="GBRH01235536">
    <property type="protein sequence ID" value="JAD62359.1"/>
    <property type="molecule type" value="Transcribed_RNA"/>
</dbReference>
<proteinExistence type="predicted"/>
<dbReference type="InterPro" id="IPR001841">
    <property type="entry name" value="Znf_RING"/>
</dbReference>
<feature type="region of interest" description="Disordered" evidence="12">
    <location>
        <begin position="1"/>
        <end position="84"/>
    </location>
</feature>
<feature type="region of interest" description="Disordered" evidence="12">
    <location>
        <begin position="387"/>
        <end position="422"/>
    </location>
</feature>
<dbReference type="PANTHER" id="PTHR12313">
    <property type="entry name" value="E3 UBIQUITIN-PROTEIN LIGASE RNF5-RELATED"/>
    <property type="match status" value="1"/>
</dbReference>
<organism evidence="14">
    <name type="scientific">Arundo donax</name>
    <name type="common">Giant reed</name>
    <name type="synonym">Donax arundinaceus</name>
    <dbReference type="NCBI Taxonomy" id="35708"/>
    <lineage>
        <taxon>Eukaryota</taxon>
        <taxon>Viridiplantae</taxon>
        <taxon>Streptophyta</taxon>
        <taxon>Embryophyta</taxon>
        <taxon>Tracheophyta</taxon>
        <taxon>Spermatophyta</taxon>
        <taxon>Magnoliopsida</taxon>
        <taxon>Liliopsida</taxon>
        <taxon>Poales</taxon>
        <taxon>Poaceae</taxon>
        <taxon>PACMAD clade</taxon>
        <taxon>Arundinoideae</taxon>
        <taxon>Arundineae</taxon>
        <taxon>Arundo</taxon>
    </lineage>
</organism>
<feature type="compositionally biased region" description="Basic and acidic residues" evidence="12">
    <location>
        <begin position="1"/>
        <end position="14"/>
    </location>
</feature>
<evidence type="ECO:0000256" key="5">
    <source>
        <dbReference type="ARBA" id="ARBA00022723"/>
    </source>
</evidence>
<feature type="region of interest" description="Disordered" evidence="12">
    <location>
        <begin position="280"/>
        <end position="314"/>
    </location>
</feature>
<sequence length="552" mass="60156">MAADDAARSSRRMDLNLYLGLPRAPRARRPDLGSDLALGTPMLSSSSPSSSAASADAPPPEAPYSPSRADLVRPPTPAHETYCPSAPEALPAYVPPPPLPVPGELPVLADELEFGFSDAHLGLVERMDRPSSSTASSSFRPERSERYRRLMCLSESRYFRPRPRRFRSDLPPLSSEAPSLENDAAAQPLEPEASVHDTVENKVVADGAIVGVSGDEGKERGKSAAMFECNICFEMAAEPVVTSCGHLFCWPCLYQWLHVHSTHKECPVCKGEVTEGNITPIYGRGNSDADTEKKVAEDGNASGPNIPPRPHGNRLESFRQQFHNLRPISRRLDEAHGFLSTWRHILGQHLMNNVSRFEGPPESTVREIAQPSRLSRMTTRLRARRLQREAENPTLIASSAPDSGLPVNSTSDLPRRASSPFSSDGMDLLRHLAFAGLEDSERLATAVSELRRIARPSHYGASTSSNPPNPELVDRTHISMAMSTDQASNSSTMAVIHEDAAFTESAAFTDSAGEPSNAGSSRSLRRRGRNEALGSLDVDGGDLHQNKRRRLN</sequence>
<dbReference type="GO" id="GO:0008270">
    <property type="term" value="F:zinc ion binding"/>
    <property type="evidence" value="ECO:0007669"/>
    <property type="project" value="UniProtKB-KW"/>
</dbReference>
<dbReference type="InterPro" id="IPR013083">
    <property type="entry name" value="Znf_RING/FYVE/PHD"/>
</dbReference>
<evidence type="ECO:0000256" key="9">
    <source>
        <dbReference type="ARBA" id="ARBA00023136"/>
    </source>
</evidence>
<reference evidence="14" key="2">
    <citation type="journal article" date="2015" name="Data Brief">
        <title>Shoot transcriptome of the giant reed, Arundo donax.</title>
        <authorList>
            <person name="Barrero R.A."/>
            <person name="Guerrero F.D."/>
            <person name="Moolhuijzen P."/>
            <person name="Goolsby J.A."/>
            <person name="Tidwell J."/>
            <person name="Bellgard S.E."/>
            <person name="Bellgard M.I."/>
        </authorList>
    </citation>
    <scope>NUCLEOTIDE SEQUENCE</scope>
    <source>
        <tissue evidence="14">Shoot tissue taken approximately 20 cm above the soil surface</tissue>
    </source>
</reference>
<dbReference type="InterPro" id="IPR045103">
    <property type="entry name" value="RNF5/RNF185-like"/>
</dbReference>
<keyword evidence="4 11" id="KW-0808">Transferase</keyword>
<evidence type="ECO:0000259" key="13">
    <source>
        <dbReference type="PROSITE" id="PS50089"/>
    </source>
</evidence>
<dbReference type="Pfam" id="PF00097">
    <property type="entry name" value="zf-C3HC4"/>
    <property type="match status" value="1"/>
</dbReference>
<keyword evidence="11" id="KW-0256">Endoplasmic reticulum</keyword>
<dbReference type="InterPro" id="IPR018957">
    <property type="entry name" value="Znf_C3HC4_RING-type"/>
</dbReference>
<name>A0A0A9BEE3_ARUDO</name>
<keyword evidence="7 11" id="KW-0833">Ubl conjugation pathway</keyword>
<evidence type="ECO:0000256" key="11">
    <source>
        <dbReference type="RuleBase" id="RU369090"/>
    </source>
</evidence>
<evidence type="ECO:0000256" key="3">
    <source>
        <dbReference type="ARBA" id="ARBA00004906"/>
    </source>
</evidence>
<evidence type="ECO:0000256" key="10">
    <source>
        <dbReference type="PROSITE-ProRule" id="PRU00175"/>
    </source>
</evidence>
<dbReference type="GO" id="GO:0061630">
    <property type="term" value="F:ubiquitin protein ligase activity"/>
    <property type="evidence" value="ECO:0007669"/>
    <property type="project" value="UniProtKB-UniRule"/>
</dbReference>
<evidence type="ECO:0000256" key="12">
    <source>
        <dbReference type="SAM" id="MobiDB-lite"/>
    </source>
</evidence>
<dbReference type="AlphaFoldDB" id="A0A0A9BEE3"/>
<dbReference type="GO" id="GO:0005789">
    <property type="term" value="C:endoplasmic reticulum membrane"/>
    <property type="evidence" value="ECO:0007669"/>
    <property type="project" value="UniProtKB-SubCell"/>
</dbReference>
<comment type="function">
    <text evidence="11">E3 ubiquitin-protein ligase.</text>
</comment>
<dbReference type="UniPathway" id="UPA00143"/>
<evidence type="ECO:0000256" key="8">
    <source>
        <dbReference type="ARBA" id="ARBA00022833"/>
    </source>
</evidence>
<dbReference type="PROSITE" id="PS00518">
    <property type="entry name" value="ZF_RING_1"/>
    <property type="match status" value="1"/>
</dbReference>
<evidence type="ECO:0000256" key="2">
    <source>
        <dbReference type="ARBA" id="ARBA00004308"/>
    </source>
</evidence>
<feature type="domain" description="RING-type" evidence="13">
    <location>
        <begin position="229"/>
        <end position="270"/>
    </location>
</feature>
<comment type="domain">
    <text evidence="11">The RING-type zinc finger domain is responsible for E3 ligase activity.</text>
</comment>
<keyword evidence="6 10" id="KW-0863">Zinc-finger</keyword>
<comment type="pathway">
    <text evidence="3 11">Protein modification; protein ubiquitination.</text>
</comment>
<keyword evidence="9" id="KW-0472">Membrane</keyword>
<keyword evidence="5 11" id="KW-0479">Metal-binding</keyword>
<comment type="catalytic activity">
    <reaction evidence="1 11">
        <text>S-ubiquitinyl-[E2 ubiquitin-conjugating enzyme]-L-cysteine + [acceptor protein]-L-lysine = [E2 ubiquitin-conjugating enzyme]-L-cysteine + N(6)-ubiquitinyl-[acceptor protein]-L-lysine.</text>
        <dbReference type="EC" id="2.3.2.27"/>
    </reaction>
</comment>
<accession>A0A0A9BEE3</accession>
<feature type="region of interest" description="Disordered" evidence="12">
    <location>
        <begin position="506"/>
        <end position="552"/>
    </location>
</feature>
<dbReference type="GO" id="GO:0016567">
    <property type="term" value="P:protein ubiquitination"/>
    <property type="evidence" value="ECO:0007669"/>
    <property type="project" value="UniProtKB-UniPathway"/>
</dbReference>
<reference evidence="14" key="1">
    <citation type="submission" date="2014-09" db="EMBL/GenBank/DDBJ databases">
        <authorList>
            <person name="Magalhaes I.L.F."/>
            <person name="Oliveira U."/>
            <person name="Santos F.R."/>
            <person name="Vidigal T.H.D.A."/>
            <person name="Brescovit A.D."/>
            <person name="Santos A.J."/>
        </authorList>
    </citation>
    <scope>NUCLEOTIDE SEQUENCE</scope>
    <source>
        <tissue evidence="14">Shoot tissue taken approximately 20 cm above the soil surface</tissue>
    </source>
</reference>
<evidence type="ECO:0000256" key="7">
    <source>
        <dbReference type="ARBA" id="ARBA00022786"/>
    </source>
</evidence>
<dbReference type="CDD" id="cd16534">
    <property type="entry name" value="RING-HC_RNF5-like"/>
    <property type="match status" value="1"/>
</dbReference>
<protein>
    <recommendedName>
        <fullName evidence="11">E3 ubiquitin-protein ligase RMA</fullName>
        <ecNumber evidence="11">2.3.2.27</ecNumber>
    </recommendedName>
    <alternativeName>
        <fullName evidence="11">Protein RING membrane-anchor</fullName>
    </alternativeName>
    <alternativeName>
        <fullName evidence="11">RING-type E3 ubiquitin transferase RMA</fullName>
    </alternativeName>
</protein>
<dbReference type="SUPFAM" id="SSF57850">
    <property type="entry name" value="RING/U-box"/>
    <property type="match status" value="1"/>
</dbReference>